<comment type="caution">
    <text evidence="5">The sequence shown here is derived from an EMBL/GenBank/DDBJ whole genome shotgun (WGS) entry which is preliminary data.</text>
</comment>
<dbReference type="RefSeq" id="XP_056522616.1">
    <property type="nucleotide sequence ID" value="XM_056665666.1"/>
</dbReference>
<evidence type="ECO:0000256" key="2">
    <source>
        <dbReference type="ARBA" id="ARBA00022737"/>
    </source>
</evidence>
<dbReference type="Proteomes" id="UP001149079">
    <property type="component" value="Unassembled WGS sequence"/>
</dbReference>
<dbReference type="FunFam" id="2.130.10.10:FF:001196">
    <property type="entry name" value="WD repeat protein (AFU_orthologue AFUA_1G12380)"/>
    <property type="match status" value="1"/>
</dbReference>
<dbReference type="InterPro" id="IPR019775">
    <property type="entry name" value="WD40_repeat_CS"/>
</dbReference>
<organism evidence="5 6">
    <name type="scientific">Penicillium bovifimosum</name>
    <dbReference type="NCBI Taxonomy" id="126998"/>
    <lineage>
        <taxon>Eukaryota</taxon>
        <taxon>Fungi</taxon>
        <taxon>Dikarya</taxon>
        <taxon>Ascomycota</taxon>
        <taxon>Pezizomycotina</taxon>
        <taxon>Eurotiomycetes</taxon>
        <taxon>Eurotiomycetidae</taxon>
        <taxon>Eurotiales</taxon>
        <taxon>Aspergillaceae</taxon>
        <taxon>Penicillium</taxon>
    </lineage>
</organism>
<dbReference type="EMBL" id="JAPQKL010000004">
    <property type="protein sequence ID" value="KAJ5135644.1"/>
    <property type="molecule type" value="Genomic_DNA"/>
</dbReference>
<protein>
    <recommendedName>
        <fullName evidence="7">WD repeat protein</fullName>
    </recommendedName>
</protein>
<dbReference type="PROSITE" id="PS00678">
    <property type="entry name" value="WD_REPEATS_1"/>
    <property type="match status" value="1"/>
</dbReference>
<evidence type="ECO:0000256" key="3">
    <source>
        <dbReference type="PROSITE-ProRule" id="PRU00221"/>
    </source>
</evidence>
<reference evidence="5" key="1">
    <citation type="submission" date="2022-11" db="EMBL/GenBank/DDBJ databases">
        <authorList>
            <person name="Petersen C."/>
        </authorList>
    </citation>
    <scope>NUCLEOTIDE SEQUENCE</scope>
    <source>
        <strain evidence="5">IBT 22155</strain>
    </source>
</reference>
<dbReference type="InterPro" id="IPR015943">
    <property type="entry name" value="WD40/YVTN_repeat-like_dom_sf"/>
</dbReference>
<dbReference type="SUPFAM" id="SSF50998">
    <property type="entry name" value="Quinoprotein alcohol dehydrogenase-like"/>
    <property type="match status" value="1"/>
</dbReference>
<dbReference type="InterPro" id="IPR001680">
    <property type="entry name" value="WD40_rpt"/>
</dbReference>
<feature type="repeat" description="WD" evidence="3">
    <location>
        <begin position="251"/>
        <end position="292"/>
    </location>
</feature>
<keyword evidence="6" id="KW-1185">Reference proteome</keyword>
<name>A0A9W9L4E6_9EURO</name>
<dbReference type="PANTHER" id="PTHR19848:SF8">
    <property type="entry name" value="F-BOX AND WD REPEAT DOMAIN CONTAINING 7"/>
    <property type="match status" value="1"/>
</dbReference>
<sequence>MTTSSNRDHFFQTSASLDDQERKNAKSQNTNGNPIRLPGKILAAHSDPWNNGSVYVAHSNGTVRRVILATGETAKLFTGPMAPVTCLSLSPDGKLLFAGCWDRTVWSWDTATGQPRRKYEGHADFVRSVTSARLRGEDLLISGGADAQVLVFKIASGERLETFKGHTRGIQDLVLDPESEETQPVVFSAGSDREIRQFSIFGGGSITDPLLPHETSVYKLFFDNDGDLWTASADKTAKCLVRADGWKANLTLEHPDFVRDVVVHETGGWVVTACRDEEVRVWNRSTGELYHTFSGHFEEVTGLVLVGSTVVSVGIDATIRQWSLRPDELQKAVELAKKPTEDEKKEEDKPAESMLTAEEEAELAELMGDD</sequence>
<feature type="repeat" description="WD" evidence="3">
    <location>
        <begin position="77"/>
        <end position="118"/>
    </location>
</feature>
<gene>
    <name evidence="5" type="ORF">N7515_004922</name>
</gene>
<accession>A0A9W9L4E6</accession>
<feature type="compositionally biased region" description="Basic and acidic residues" evidence="4">
    <location>
        <begin position="334"/>
        <end position="351"/>
    </location>
</feature>
<reference evidence="5" key="2">
    <citation type="journal article" date="2023" name="IMA Fungus">
        <title>Comparative genomic study of the Penicillium genus elucidates a diverse pangenome and 15 lateral gene transfer events.</title>
        <authorList>
            <person name="Petersen C."/>
            <person name="Sorensen T."/>
            <person name="Nielsen M.R."/>
            <person name="Sondergaard T.E."/>
            <person name="Sorensen J.L."/>
            <person name="Fitzpatrick D.A."/>
            <person name="Frisvad J.C."/>
            <person name="Nielsen K.L."/>
        </authorList>
    </citation>
    <scope>NUCLEOTIDE SEQUENCE</scope>
    <source>
        <strain evidence="5">IBT 22155</strain>
    </source>
</reference>
<dbReference type="PANTHER" id="PTHR19848">
    <property type="entry name" value="WD40 REPEAT PROTEIN"/>
    <property type="match status" value="1"/>
</dbReference>
<dbReference type="CDD" id="cd00200">
    <property type="entry name" value="WD40"/>
    <property type="match status" value="1"/>
</dbReference>
<dbReference type="AlphaFoldDB" id="A0A9W9L4E6"/>
<keyword evidence="1 3" id="KW-0853">WD repeat</keyword>
<evidence type="ECO:0000313" key="6">
    <source>
        <dbReference type="Proteomes" id="UP001149079"/>
    </source>
</evidence>
<dbReference type="GeneID" id="81404836"/>
<evidence type="ECO:0000256" key="1">
    <source>
        <dbReference type="ARBA" id="ARBA00022574"/>
    </source>
</evidence>
<dbReference type="SMART" id="SM00320">
    <property type="entry name" value="WD40"/>
    <property type="match status" value="6"/>
</dbReference>
<feature type="region of interest" description="Disordered" evidence="4">
    <location>
        <begin position="1"/>
        <end position="35"/>
    </location>
</feature>
<dbReference type="InterPro" id="IPR011047">
    <property type="entry name" value="Quinoprotein_ADH-like_sf"/>
</dbReference>
<dbReference type="PROSITE" id="PS50082">
    <property type="entry name" value="WD_REPEATS_2"/>
    <property type="match status" value="2"/>
</dbReference>
<evidence type="ECO:0000256" key="4">
    <source>
        <dbReference type="SAM" id="MobiDB-lite"/>
    </source>
</evidence>
<evidence type="ECO:0000313" key="5">
    <source>
        <dbReference type="EMBL" id="KAJ5135644.1"/>
    </source>
</evidence>
<keyword evidence="2" id="KW-0677">Repeat</keyword>
<proteinExistence type="predicted"/>
<evidence type="ECO:0008006" key="7">
    <source>
        <dbReference type="Google" id="ProtNLM"/>
    </source>
</evidence>
<feature type="region of interest" description="Disordered" evidence="4">
    <location>
        <begin position="334"/>
        <end position="357"/>
    </location>
</feature>
<dbReference type="PROSITE" id="PS50294">
    <property type="entry name" value="WD_REPEATS_REGION"/>
    <property type="match status" value="1"/>
</dbReference>
<dbReference type="Pfam" id="PF00400">
    <property type="entry name" value="WD40"/>
    <property type="match status" value="3"/>
</dbReference>
<feature type="compositionally biased region" description="Basic and acidic residues" evidence="4">
    <location>
        <begin position="1"/>
        <end position="10"/>
    </location>
</feature>
<dbReference type="OrthoDB" id="6262491at2759"/>
<dbReference type="Gene3D" id="2.130.10.10">
    <property type="entry name" value="YVTN repeat-like/Quinoprotein amine dehydrogenase"/>
    <property type="match status" value="2"/>
</dbReference>